<evidence type="ECO:0000256" key="2">
    <source>
        <dbReference type="ARBA" id="ARBA00014286"/>
    </source>
</evidence>
<comment type="similarity">
    <text evidence="1">Belongs to the AIM6 family.</text>
</comment>
<dbReference type="Proteomes" id="UP000241818">
    <property type="component" value="Unassembled WGS sequence"/>
</dbReference>
<dbReference type="OrthoDB" id="4153866at2759"/>
<sequence length="372" mass="41416">MEWMRRVRAQRAMAHMKAKTGPEVEVSEVVMEEGLGQFSQSEKSTSRWRLPSYRKSSLGSEEPPTTGLSKIVSSWVEPGTATPAPPSWYPDFSRDIIPKAIHSHNDYWRQVPLFEALSDGVTGVEADVHLINGELYVAHSNSSIRTNRTLRSLYLDPLTSILNNQNSDNGTNNSTSIKGVWDVDPSRTLVMMIDMKTEGTATFDAVQEQLTPLREKGWLTVWNGTSIIPGPITVVGTGNTPFSSVLNSTSTNSTYRSIFFDAPLNNLSSAYNISNSYYASTSITALFGGPHKFPLSGLTQTQLATLKTQTTRASELGLVSRYWDIPGWPVVRMMTIWRQLEELQVGMLNADAIDEAARFNWRWCNILGLQLC</sequence>
<organism evidence="3 4">
    <name type="scientific">Amorphotheca resinae ATCC 22711</name>
    <dbReference type="NCBI Taxonomy" id="857342"/>
    <lineage>
        <taxon>Eukaryota</taxon>
        <taxon>Fungi</taxon>
        <taxon>Dikarya</taxon>
        <taxon>Ascomycota</taxon>
        <taxon>Pezizomycotina</taxon>
        <taxon>Leotiomycetes</taxon>
        <taxon>Helotiales</taxon>
        <taxon>Amorphothecaceae</taxon>
        <taxon>Amorphotheca</taxon>
    </lineage>
</organism>
<dbReference type="GeneID" id="36576408"/>
<reference evidence="3 4" key="1">
    <citation type="journal article" date="2018" name="New Phytol.">
        <title>Comparative genomics and transcriptomics depict ericoid mycorrhizal fungi as versatile saprotrophs and plant mutualists.</title>
        <authorList>
            <person name="Martino E."/>
            <person name="Morin E."/>
            <person name="Grelet G.A."/>
            <person name="Kuo A."/>
            <person name="Kohler A."/>
            <person name="Daghino S."/>
            <person name="Barry K.W."/>
            <person name="Cichocki N."/>
            <person name="Clum A."/>
            <person name="Dockter R.B."/>
            <person name="Hainaut M."/>
            <person name="Kuo R.C."/>
            <person name="LaButti K."/>
            <person name="Lindahl B.D."/>
            <person name="Lindquist E.A."/>
            <person name="Lipzen A."/>
            <person name="Khouja H.R."/>
            <person name="Magnuson J."/>
            <person name="Murat C."/>
            <person name="Ohm R.A."/>
            <person name="Singer S.W."/>
            <person name="Spatafora J.W."/>
            <person name="Wang M."/>
            <person name="Veneault-Fourrey C."/>
            <person name="Henrissat B."/>
            <person name="Grigoriev I.V."/>
            <person name="Martin F.M."/>
            <person name="Perotto S."/>
        </authorList>
    </citation>
    <scope>NUCLEOTIDE SEQUENCE [LARGE SCALE GENOMIC DNA]</scope>
    <source>
        <strain evidence="3 4">ATCC 22711</strain>
    </source>
</reference>
<name>A0A2T3AV40_AMORE</name>
<dbReference type="PANTHER" id="PTHR31571">
    <property type="entry name" value="ALTERED INHERITANCE OF MITOCHONDRIA PROTEIN 6"/>
    <property type="match status" value="1"/>
</dbReference>
<evidence type="ECO:0000256" key="1">
    <source>
        <dbReference type="ARBA" id="ARBA00008858"/>
    </source>
</evidence>
<dbReference type="EMBL" id="KZ679015">
    <property type="protein sequence ID" value="PSS12493.1"/>
    <property type="molecule type" value="Genomic_DNA"/>
</dbReference>
<protein>
    <recommendedName>
        <fullName evidence="2">Altered inheritance of mitochondria protein 6</fullName>
    </recommendedName>
</protein>
<keyword evidence="4" id="KW-1185">Reference proteome</keyword>
<dbReference type="RefSeq" id="XP_024718491.1">
    <property type="nucleotide sequence ID" value="XM_024868327.1"/>
</dbReference>
<dbReference type="STRING" id="857342.A0A2T3AV40"/>
<dbReference type="InterPro" id="IPR017946">
    <property type="entry name" value="PLC-like_Pdiesterase_TIM-brl"/>
</dbReference>
<dbReference type="PANTHER" id="PTHR31571:SF1">
    <property type="entry name" value="ALTERED INHERITANCE OF MITOCHONDRIA PROTEIN 6"/>
    <property type="match status" value="1"/>
</dbReference>
<dbReference type="SUPFAM" id="SSF51695">
    <property type="entry name" value="PLC-like phosphodiesterases"/>
    <property type="match status" value="1"/>
</dbReference>
<evidence type="ECO:0000313" key="3">
    <source>
        <dbReference type="EMBL" id="PSS12493.1"/>
    </source>
</evidence>
<dbReference type="InterPro" id="IPR051236">
    <property type="entry name" value="HAT_RTT109-like"/>
</dbReference>
<gene>
    <name evidence="3" type="ORF">M430DRAFT_52791</name>
</gene>
<accession>A0A2T3AV40</accession>
<proteinExistence type="inferred from homology"/>
<dbReference type="AlphaFoldDB" id="A0A2T3AV40"/>
<evidence type="ECO:0000313" key="4">
    <source>
        <dbReference type="Proteomes" id="UP000241818"/>
    </source>
</evidence>
<dbReference type="GO" id="GO:0008081">
    <property type="term" value="F:phosphoric diester hydrolase activity"/>
    <property type="evidence" value="ECO:0007669"/>
    <property type="project" value="InterPro"/>
</dbReference>
<dbReference type="GO" id="GO:0006629">
    <property type="term" value="P:lipid metabolic process"/>
    <property type="evidence" value="ECO:0007669"/>
    <property type="project" value="InterPro"/>
</dbReference>
<dbReference type="FunCoup" id="A0A2T3AV40">
    <property type="interactions" value="6"/>
</dbReference>
<dbReference type="InParanoid" id="A0A2T3AV40"/>